<dbReference type="RefSeq" id="WP_079723789.1">
    <property type="nucleotide sequence ID" value="NZ_BMCL01000002.1"/>
</dbReference>
<dbReference type="InterPro" id="IPR038729">
    <property type="entry name" value="Rad50/SbcC_AAA"/>
</dbReference>
<proteinExistence type="predicted"/>
<accession>A0A1T5K9P3</accession>
<evidence type="ECO:0000259" key="1">
    <source>
        <dbReference type="Pfam" id="PF13476"/>
    </source>
</evidence>
<organism evidence="2 3">
    <name type="scientific">Pseudoxanthomonas indica</name>
    <dbReference type="NCBI Taxonomy" id="428993"/>
    <lineage>
        <taxon>Bacteria</taxon>
        <taxon>Pseudomonadati</taxon>
        <taxon>Pseudomonadota</taxon>
        <taxon>Gammaproteobacteria</taxon>
        <taxon>Lysobacterales</taxon>
        <taxon>Lysobacteraceae</taxon>
        <taxon>Pseudoxanthomonas</taxon>
    </lineage>
</organism>
<dbReference type="InterPro" id="IPR027417">
    <property type="entry name" value="P-loop_NTPase"/>
</dbReference>
<dbReference type="PANTHER" id="PTHR32114">
    <property type="entry name" value="ABC TRANSPORTER ABCH.3"/>
    <property type="match status" value="1"/>
</dbReference>
<dbReference type="SUPFAM" id="SSF52540">
    <property type="entry name" value="P-loop containing nucleoside triphosphate hydrolases"/>
    <property type="match status" value="1"/>
</dbReference>
<keyword evidence="3" id="KW-1185">Reference proteome</keyword>
<sequence length="886" mass="97279">MAVLVDNLSVAAFGGIRTSLDLDLTAPLTLIYAPNGTGKTSLIESIDWLYGGDIREARCKVASNLEPTKVAISAVIGSKPVSAMRAIDSGRSSRVSNGAQVGEAEFLQSLAPDCDVSELSAISRIPKLKAYLSSNHVLGVGALGRLIDSENADARADAMADLAGTRIQRNAQKVMDLYRKKLLERRARLESELSRFIELEEQYLKLSKDRADIDALVKEASRLLVGSDQDVADFERLTIVANRELEDLRVRMESLSELRSVLTLLSTFDKPDHSMQISSLEDEIRDLSSSLRRDNEQSVETSRQNDLLAAEVADLKKLGDALLDLNAVCGDTETLHEARLAASSLASFSSIEVAANRLEALAVTPSEFLHDTSTLRDLQLRSNEIQKLLVEMRSEDQLQAEVIAKERSISESATTRRALSTLRSDAVRIAMLAHQHDGQGTSCPSCGHDWVTRSQLEQAFQDSLQQMPHAEAHLLVSEASLLSDVELLRSEIASQRFRREELQKADAEIEIHLKRISDANALARRFGLDSAASISHETIQQAQRNLRVAEKLAVVDQLYSTHSDWKAIPESTTPASAAKIAAIAAASAHSKLLRSEHSLEALGASIEQDSASISEREGVLRSLRESVAVHESLRSKLQVLQSHLGLNLTTSAHLKEVDDQLVLRQKDVRAALEHLRAAGDIQGKTALGLEAEKASIAAGALAKDIESLDAELIRVHRVHSQVEKQAEHHRERLVATVGPSVSQLFQRMQVNRVFDSVSVGPSFELEGLLGRFSLQPELFSTGQRQDLALAFFLVRAFAMGGSFFLDEPLAHLDDVNRVAVLDTLRSFVLSGRDSTQRTRLVLTTASWTTTRHVIQKFMKVQDEETLLRAYQLTGNVSTNVSLVELA</sequence>
<dbReference type="GO" id="GO:0004527">
    <property type="term" value="F:exonuclease activity"/>
    <property type="evidence" value="ECO:0007669"/>
    <property type="project" value="UniProtKB-KW"/>
</dbReference>
<dbReference type="EMBL" id="FUZV01000001">
    <property type="protein sequence ID" value="SKC60330.1"/>
    <property type="molecule type" value="Genomic_DNA"/>
</dbReference>
<evidence type="ECO:0000313" key="3">
    <source>
        <dbReference type="Proteomes" id="UP000190341"/>
    </source>
</evidence>
<feature type="domain" description="Rad50/SbcC-type AAA" evidence="1">
    <location>
        <begin position="9"/>
        <end position="60"/>
    </location>
</feature>
<gene>
    <name evidence="2" type="ORF">SAMN06296058_1494</name>
</gene>
<keyword evidence="2" id="KW-0540">Nuclease</keyword>
<keyword evidence="2" id="KW-0378">Hydrolase</keyword>
<protein>
    <submittedName>
        <fullName evidence="2">DNA repair exonuclease SbcCD ATPase subunit</fullName>
    </submittedName>
</protein>
<dbReference type="AlphaFoldDB" id="A0A1T5K9P3"/>
<dbReference type="Pfam" id="PF13476">
    <property type="entry name" value="AAA_23"/>
    <property type="match status" value="1"/>
</dbReference>
<keyword evidence="2" id="KW-0269">Exonuclease</keyword>
<reference evidence="2 3" key="1">
    <citation type="submission" date="2017-02" db="EMBL/GenBank/DDBJ databases">
        <authorList>
            <person name="Peterson S.W."/>
        </authorList>
    </citation>
    <scope>NUCLEOTIDE SEQUENCE [LARGE SCALE GENOMIC DNA]</scope>
    <source>
        <strain evidence="2 3">P15</strain>
    </source>
</reference>
<dbReference type="CDD" id="cd00267">
    <property type="entry name" value="ABC_ATPase"/>
    <property type="match status" value="1"/>
</dbReference>
<dbReference type="Proteomes" id="UP000190341">
    <property type="component" value="Unassembled WGS sequence"/>
</dbReference>
<name>A0A1T5K9P3_9GAMM</name>
<dbReference type="Gene3D" id="3.40.50.300">
    <property type="entry name" value="P-loop containing nucleotide triphosphate hydrolases"/>
    <property type="match status" value="2"/>
</dbReference>
<dbReference type="PANTHER" id="PTHR32114:SF2">
    <property type="entry name" value="ABC TRANSPORTER ABCH.3"/>
    <property type="match status" value="1"/>
</dbReference>
<dbReference type="OrthoDB" id="8670240at2"/>
<evidence type="ECO:0000313" key="2">
    <source>
        <dbReference type="EMBL" id="SKC60330.1"/>
    </source>
</evidence>
<dbReference type="STRING" id="428993.SAMN06296058_1494"/>